<dbReference type="InParanoid" id="A0A024GNA2"/>
<comment type="caution">
    <text evidence="5">The sequence shown here is derived from an EMBL/GenBank/DDBJ whole genome shotgun (WGS) entry which is preliminary data.</text>
</comment>
<dbReference type="InterPro" id="IPR052587">
    <property type="entry name" value="TELO2-interacting_protein_1"/>
</dbReference>
<dbReference type="InterPro" id="IPR036413">
    <property type="entry name" value="YaeB-like_sf"/>
</dbReference>
<evidence type="ECO:0000313" key="5">
    <source>
        <dbReference type="EMBL" id="CCI47826.1"/>
    </source>
</evidence>
<dbReference type="SUPFAM" id="SSF118196">
    <property type="entry name" value="YaeB-like"/>
    <property type="match status" value="1"/>
</dbReference>
<dbReference type="InterPro" id="IPR057567">
    <property type="entry name" value="TPR_TTI1_C"/>
</dbReference>
<dbReference type="SUPFAM" id="SSF48371">
    <property type="entry name" value="ARM repeat"/>
    <property type="match status" value="2"/>
</dbReference>
<dbReference type="InterPro" id="IPR016197">
    <property type="entry name" value="Chromo-like_dom_sf"/>
</dbReference>
<organism evidence="5 6">
    <name type="scientific">Albugo candida</name>
    <dbReference type="NCBI Taxonomy" id="65357"/>
    <lineage>
        <taxon>Eukaryota</taxon>
        <taxon>Sar</taxon>
        <taxon>Stramenopiles</taxon>
        <taxon>Oomycota</taxon>
        <taxon>Peronosporomycetes</taxon>
        <taxon>Albuginales</taxon>
        <taxon>Albuginaceae</taxon>
        <taxon>Albugo</taxon>
    </lineage>
</organism>
<accession>A0A024GNA2</accession>
<reference evidence="5 6" key="1">
    <citation type="submission" date="2012-05" db="EMBL/GenBank/DDBJ databases">
        <title>Recombination and specialization in a pathogen metapopulation.</title>
        <authorList>
            <person name="Gardiner A."/>
            <person name="Kemen E."/>
            <person name="Schultz-Larsen T."/>
            <person name="MacLean D."/>
            <person name="Van Oosterhout C."/>
            <person name="Jones J.D.G."/>
        </authorList>
    </citation>
    <scope>NUCLEOTIDE SEQUENCE [LARGE SCALE GENOMIC DNA]</scope>
    <source>
        <strain evidence="5 6">Ac Nc2</strain>
    </source>
</reference>
<keyword evidence="1" id="KW-0949">S-adenosyl-L-methionine</keyword>
<dbReference type="Pfam" id="PF24176">
    <property type="entry name" value="TPR_TTI1_2nd"/>
    <property type="match status" value="1"/>
</dbReference>
<dbReference type="GO" id="GO:0005737">
    <property type="term" value="C:cytoplasm"/>
    <property type="evidence" value="ECO:0007669"/>
    <property type="project" value="TreeGrafter"/>
</dbReference>
<dbReference type="SUPFAM" id="SSF54160">
    <property type="entry name" value="Chromo domain-like"/>
    <property type="match status" value="1"/>
</dbReference>
<dbReference type="Gene3D" id="2.30.30.140">
    <property type="match status" value="1"/>
</dbReference>
<dbReference type="STRING" id="65357.A0A024GNA2"/>
<dbReference type="Pfam" id="PF21547">
    <property type="entry name" value="TTI1"/>
    <property type="match status" value="1"/>
</dbReference>
<dbReference type="InterPro" id="IPR016024">
    <property type="entry name" value="ARM-type_fold"/>
</dbReference>
<gene>
    <name evidence="5" type="ORF">BN9_088450</name>
</gene>
<dbReference type="PANTHER" id="PTHR18460:SF3">
    <property type="entry name" value="TELO2-INTERACTING PROTEIN 1 HOMOLOG"/>
    <property type="match status" value="1"/>
</dbReference>
<proteinExistence type="inferred from homology"/>
<dbReference type="Gene3D" id="2.40.30.70">
    <property type="entry name" value="YaeB-like"/>
    <property type="match status" value="1"/>
</dbReference>
<dbReference type="Pfam" id="PF01980">
    <property type="entry name" value="TrmO_N"/>
    <property type="match status" value="1"/>
</dbReference>
<keyword evidence="6" id="KW-1185">Reference proteome</keyword>
<feature type="domain" description="TsaA-like" evidence="4">
    <location>
        <begin position="1137"/>
        <end position="1274"/>
    </location>
</feature>
<dbReference type="EMBL" id="CAIX01000188">
    <property type="protein sequence ID" value="CCI47826.1"/>
    <property type="molecule type" value="Genomic_DNA"/>
</dbReference>
<dbReference type="PROSITE" id="PS51668">
    <property type="entry name" value="TSAA_2"/>
    <property type="match status" value="1"/>
</dbReference>
<sequence>MECVELCERISAAFLSDKVEWNTALYDSLKHSLIHLQRTVSEISQTLRNEEIASIANDSTVYAQHLRTKETKKQYPALLEMLLFILQKLLLCLSSQMEANDSDCDRNIGLRSSFTSRQNAILEIAFDILKVTLNALYDILERDLEISVQRLPKKHFSALQQKSLSIIQSCALFLPKITSTSHTNTMEALKRQPEELRVVVLESLLGAVRLLHRAALEVETSETSTSSSAALMAYLVSTLLTLAQADPCADAKAYALCALKEMIAVFQCLMLPPLQTSACSMYRTLTLLHQIFPGIALGLWKTIDACKRPARVVSLAIECFADAVRAILSDSSLIKYNMKQQEHALDHVEGILEAMSLKMTKKLQAVDETGVQNEAEKWMEEALPNVDIVITRIFSAVANEASWKMRIATAKLCGILLSHCPMALGIKFIKVLEELLLLQTDQTKAVAHEAQDILQSVFQSVEWEHYAMEILPEIGHRITMHIETIALQSGTELEWQPVRKMETLLGYIKILGSQLQPILDDKMPIILAFFAQAFRMETFEIDVLTHKTLYRQNGSPDVLVISQYRKRLVHFHDEKSIQIIGSLLRAIARTSNPICFIDFAMEALQSEKGSNTSILFIVNEFLSAYTTSDRNNHKIDLVLVRRITDDFLSSEAWNQKSESIVDEEAMEASLMVECLGTCVEILKYNFRDLLLQLLYPLVEKLGAVDVRIKQEALTTLQKITFYCEYPSLEHLFEENMDYFVDALCMRLRLLELYPNASSVIKSIVQYTNITSKALVDELANSLLQSIDLYQDTRHVSTLLQALHLLLINLVKHKNCQAKIEKTQSSEYSDTKSSLDEFLDQFQSLQHAEKGDFKSRVSEDTNTLDEINPDIRGCMPIEYDEAQATDIHSDDTGSKVEHEDLIVQMVERCGYFLLLPDPISCCLVLHILETGIQYLAGSKTKLFQLIHRLWPSLLDRIGVTNQPILVASIRVLSVIINLSRDFVGDKFVHQVWPQFKRILSTNQPNQPKASGITRSMLMLSPRNCNVSEIPKSSQVEISRKSQDFKVLMAVLECLTQICKSAATVTFIVPEIAQICTPFLSSRNHVDIQQQTCELFEQLILRNSDVIFVHLCVLTKWKPPTPNWNATCSFPKYDVTALMQYYGKRTPRQGSLAASTRGKIKFFRSVSPEILDGLDGFSHVWILFIFHENTISKHTKVQSERYTFPAKVTPPRAGKRVGIFATRSPHRPNPIGITLATIDRVVKKDRTIYLSGIDLIDTTPILDIKPYIPAYDSIPKAVTPLWLAVSESDTLRTDIRWRHNDIHTKAKTLAAKTTFYREDPDTFIQAIAQVLNADVRSKHKTKKLLANEDNILHFDTCAIEFQDAANLWGDAKIIDCDNISRRVKIHFTGFSKRYDIWTHTDRLAANGTHSIPRYGRKKRVWDGEADLFTESKSNVNNRLAKTRKRSQCHEPQLLKSLVQLHPKPLPADQGIHSCAVSETTNRVKKASTEATGHSQQLSPTPDQAYFDNVSNTISLETRQKNLEILKQKNELLNLALVSWKEQLSEEMTWKVSGRKHRDPCIE</sequence>
<dbReference type="Pfam" id="PF24181">
    <property type="entry name" value="TPR_TTI1_C"/>
    <property type="match status" value="1"/>
</dbReference>
<dbReference type="InterPro" id="IPR036414">
    <property type="entry name" value="YaeB_N_sf"/>
</dbReference>
<evidence type="ECO:0000256" key="3">
    <source>
        <dbReference type="SAM" id="Coils"/>
    </source>
</evidence>
<comment type="similarity">
    <text evidence="2">Belongs to the tRNA methyltransferase O family.</text>
</comment>
<dbReference type="Proteomes" id="UP000053237">
    <property type="component" value="Unassembled WGS sequence"/>
</dbReference>
<feature type="coiled-coil region" evidence="3">
    <location>
        <begin position="1513"/>
        <end position="1540"/>
    </location>
</feature>
<evidence type="ECO:0000256" key="1">
    <source>
        <dbReference type="ARBA" id="ARBA00022691"/>
    </source>
</evidence>
<dbReference type="PANTHER" id="PTHR18460">
    <property type="entry name" value="TEL2 INTERACTING PROTEIN 1 TTI1 FAMILY MEMBER"/>
    <property type="match status" value="1"/>
</dbReference>
<evidence type="ECO:0000313" key="6">
    <source>
        <dbReference type="Proteomes" id="UP000053237"/>
    </source>
</evidence>
<dbReference type="CDD" id="cd09281">
    <property type="entry name" value="UPF0066"/>
    <property type="match status" value="1"/>
</dbReference>
<evidence type="ECO:0000256" key="2">
    <source>
        <dbReference type="ARBA" id="ARBA00033753"/>
    </source>
</evidence>
<dbReference type="InterPro" id="IPR023370">
    <property type="entry name" value="TrmO-like_N"/>
</dbReference>
<name>A0A024GNA2_9STRA</name>
<keyword evidence="3" id="KW-0175">Coiled coil</keyword>
<dbReference type="OrthoDB" id="49511at2759"/>
<protein>
    <recommendedName>
        <fullName evidence="4">TsaA-like domain-containing protein</fullName>
    </recommendedName>
</protein>
<evidence type="ECO:0000259" key="4">
    <source>
        <dbReference type="PROSITE" id="PS51668"/>
    </source>
</evidence>
<dbReference type="InterPro" id="IPR049362">
    <property type="entry name" value="TTI1_rpt"/>
</dbReference>